<keyword evidence="3" id="KW-1185">Reference proteome</keyword>
<feature type="compositionally biased region" description="Basic and acidic residues" evidence="1">
    <location>
        <begin position="37"/>
        <end position="67"/>
    </location>
</feature>
<protein>
    <submittedName>
        <fullName evidence="2">Uncharacterized protein</fullName>
    </submittedName>
</protein>
<name>A0ABP9UGU6_9BACT</name>
<gene>
    <name evidence="2" type="ORF">Hsar01_00097</name>
</gene>
<feature type="compositionally biased region" description="Basic and acidic residues" evidence="1">
    <location>
        <begin position="76"/>
        <end position="95"/>
    </location>
</feature>
<evidence type="ECO:0000256" key="1">
    <source>
        <dbReference type="SAM" id="MobiDB-lite"/>
    </source>
</evidence>
<accession>A0ABP9UGU6</accession>
<proteinExistence type="predicted"/>
<reference evidence="2 3" key="1">
    <citation type="submission" date="2024-02" db="EMBL/GenBank/DDBJ databases">
        <title>Haloferula sargassicola NBRC 104335.</title>
        <authorList>
            <person name="Ichikawa N."/>
            <person name="Katano-Makiyama Y."/>
            <person name="Hidaka K."/>
        </authorList>
    </citation>
    <scope>NUCLEOTIDE SEQUENCE [LARGE SCALE GENOMIC DNA]</scope>
    <source>
        <strain evidence="2 3">NBRC 104335</strain>
    </source>
</reference>
<dbReference type="Proteomes" id="UP001476282">
    <property type="component" value="Unassembled WGS sequence"/>
</dbReference>
<evidence type="ECO:0000313" key="3">
    <source>
        <dbReference type="Proteomes" id="UP001476282"/>
    </source>
</evidence>
<evidence type="ECO:0000313" key="2">
    <source>
        <dbReference type="EMBL" id="GAA5480893.1"/>
    </source>
</evidence>
<dbReference type="EMBL" id="BAABRI010000001">
    <property type="protein sequence ID" value="GAA5480893.1"/>
    <property type="molecule type" value="Genomic_DNA"/>
</dbReference>
<feature type="region of interest" description="Disordered" evidence="1">
    <location>
        <begin position="24"/>
        <end position="146"/>
    </location>
</feature>
<comment type="caution">
    <text evidence="2">The sequence shown here is derived from an EMBL/GenBank/DDBJ whole genome shotgun (WGS) entry which is preliminary data.</text>
</comment>
<organism evidence="2 3">
    <name type="scientific">Haloferula sargassicola</name>
    <dbReference type="NCBI Taxonomy" id="490096"/>
    <lineage>
        <taxon>Bacteria</taxon>
        <taxon>Pseudomonadati</taxon>
        <taxon>Verrucomicrobiota</taxon>
        <taxon>Verrucomicrobiia</taxon>
        <taxon>Verrucomicrobiales</taxon>
        <taxon>Verrucomicrobiaceae</taxon>
        <taxon>Haloferula</taxon>
    </lineage>
</organism>
<sequence length="146" mass="16382">MLAAVLCAASLAPSCVPYIEEEPPVPAQDVAQNRPAQTEKEKEQARRERQERREREQREADREDAGNDRQSQADNQDQRIPDRTPDPEPEPESKPRTPVAKGVPGKPGFVFSPFNNKIIDVKGIPSGTMVMDPTYPASDKKYFRVP</sequence>